<evidence type="ECO:0000259" key="3">
    <source>
        <dbReference type="Pfam" id="PF13717"/>
    </source>
</evidence>
<evidence type="ECO:0000256" key="2">
    <source>
        <dbReference type="SAM" id="Phobius"/>
    </source>
</evidence>
<accession>A0ABU3YBJ2</accession>
<feature type="compositionally biased region" description="Basic and acidic residues" evidence="1">
    <location>
        <begin position="104"/>
        <end position="117"/>
    </location>
</feature>
<keyword evidence="5" id="KW-1185">Reference proteome</keyword>
<dbReference type="InterPro" id="IPR011723">
    <property type="entry name" value="Znf/thioredoxin_put"/>
</dbReference>
<reference evidence="4 5" key="1">
    <citation type="submission" date="2023-10" db="EMBL/GenBank/DDBJ databases">
        <title>Sphingomonas sp. HF-S4 16S ribosomal RNA gene Genome sequencing and assembly.</title>
        <authorList>
            <person name="Lee H."/>
        </authorList>
    </citation>
    <scope>NUCLEOTIDE SEQUENCE [LARGE SCALE GENOMIC DNA]</scope>
    <source>
        <strain evidence="4 5">HF-S4</strain>
    </source>
</reference>
<evidence type="ECO:0000313" key="4">
    <source>
        <dbReference type="EMBL" id="MDV3458512.1"/>
    </source>
</evidence>
<comment type="caution">
    <text evidence="4">The sequence shown here is derived from an EMBL/GenBank/DDBJ whole genome shotgun (WGS) entry which is preliminary data.</text>
</comment>
<sequence>MILECSQCRTRYLVPDSAIGAEGRTVRCASCKHSWYQAPAVADRTTRPAAVAESRAAAAPAQAAVAVAERPRPQASLQPQGFTVKVARATVAEAPAPAAARPAPEPRPEPEAPRVYEDPIANAPPEYDPFAPPPSRQARPRRNPAKRWTAAAVVAGVSMLLGAGAILYSGAPGFAAQFGLGLGGEAETPLRFTDKSVELRPMPNGSEAFVVSGKVVNPTGGPQRVPDIRVELRDGADQLVYSWRITPENRSLGANTALDFTGAKLDVPRSAKVVELSFASEIGR</sequence>
<dbReference type="EMBL" id="JAWJEJ010000002">
    <property type="protein sequence ID" value="MDV3458512.1"/>
    <property type="molecule type" value="Genomic_DNA"/>
</dbReference>
<feature type="domain" description="Zinc finger/thioredoxin putative" evidence="3">
    <location>
        <begin position="1"/>
        <end position="35"/>
    </location>
</feature>
<evidence type="ECO:0000256" key="1">
    <source>
        <dbReference type="SAM" id="MobiDB-lite"/>
    </source>
</evidence>
<organism evidence="4 5">
    <name type="scientific">Sphingomonas agrestis</name>
    <dbReference type="NCBI Taxonomy" id="3080540"/>
    <lineage>
        <taxon>Bacteria</taxon>
        <taxon>Pseudomonadati</taxon>
        <taxon>Pseudomonadota</taxon>
        <taxon>Alphaproteobacteria</taxon>
        <taxon>Sphingomonadales</taxon>
        <taxon>Sphingomonadaceae</taxon>
        <taxon>Sphingomonas</taxon>
    </lineage>
</organism>
<protein>
    <submittedName>
        <fullName evidence="4">Zinc-ribbon domain-containing protein</fullName>
    </submittedName>
</protein>
<keyword evidence="2" id="KW-1133">Transmembrane helix</keyword>
<feature type="region of interest" description="Disordered" evidence="1">
    <location>
        <begin position="94"/>
        <end position="144"/>
    </location>
</feature>
<keyword evidence="2" id="KW-0472">Membrane</keyword>
<proteinExistence type="predicted"/>
<name>A0ABU3YBJ2_9SPHN</name>
<dbReference type="NCBIfam" id="TIGR02098">
    <property type="entry name" value="MJ0042_CXXC"/>
    <property type="match status" value="1"/>
</dbReference>
<gene>
    <name evidence="4" type="ORF">RZN05_16060</name>
</gene>
<feature type="transmembrane region" description="Helical" evidence="2">
    <location>
        <begin position="148"/>
        <end position="168"/>
    </location>
</feature>
<dbReference type="Proteomes" id="UP001273531">
    <property type="component" value="Unassembled WGS sequence"/>
</dbReference>
<dbReference type="RefSeq" id="WP_317227696.1">
    <property type="nucleotide sequence ID" value="NZ_JAWJEJ010000002.1"/>
</dbReference>
<dbReference type="Pfam" id="PF13717">
    <property type="entry name" value="Zn_ribbon_4"/>
    <property type="match status" value="1"/>
</dbReference>
<keyword evidence="2" id="KW-0812">Transmembrane</keyword>
<evidence type="ECO:0000313" key="5">
    <source>
        <dbReference type="Proteomes" id="UP001273531"/>
    </source>
</evidence>
<feature type="compositionally biased region" description="Pro residues" evidence="1">
    <location>
        <begin position="126"/>
        <end position="135"/>
    </location>
</feature>